<evidence type="ECO:0000313" key="8">
    <source>
        <dbReference type="Proteomes" id="UP000225889"/>
    </source>
</evidence>
<dbReference type="InterPro" id="IPR051533">
    <property type="entry name" value="WaaL-like"/>
</dbReference>
<dbReference type="Pfam" id="PF04932">
    <property type="entry name" value="Wzy_C"/>
    <property type="match status" value="1"/>
</dbReference>
<dbReference type="AlphaFoldDB" id="A0A2G3DZ45"/>
<feature type="domain" description="O-antigen ligase-related" evidence="6">
    <location>
        <begin position="198"/>
        <end position="355"/>
    </location>
</feature>
<dbReference type="PANTHER" id="PTHR37422">
    <property type="entry name" value="TEICHURONIC ACID BIOSYNTHESIS PROTEIN TUAE"/>
    <property type="match status" value="1"/>
</dbReference>
<feature type="transmembrane region" description="Helical" evidence="5">
    <location>
        <begin position="340"/>
        <end position="358"/>
    </location>
</feature>
<dbReference type="PANTHER" id="PTHR37422:SF13">
    <property type="entry name" value="LIPOPOLYSACCHARIDE BIOSYNTHESIS PROTEIN PA4999-RELATED"/>
    <property type="match status" value="1"/>
</dbReference>
<dbReference type="GO" id="GO:0016020">
    <property type="term" value="C:membrane"/>
    <property type="evidence" value="ECO:0007669"/>
    <property type="project" value="UniProtKB-SubCell"/>
</dbReference>
<feature type="transmembrane region" description="Helical" evidence="5">
    <location>
        <begin position="161"/>
        <end position="182"/>
    </location>
</feature>
<evidence type="ECO:0000256" key="1">
    <source>
        <dbReference type="ARBA" id="ARBA00004141"/>
    </source>
</evidence>
<proteinExistence type="predicted"/>
<sequence length="421" mass="47674">MFLEKNKKLISICIVGLLLFARLDLGIVYNKAFVLVNVAVNGLAILYCGYLGLKDKTIAKKSIINPAVLWVLVFTLLVFIYGHYRIGGITNDIYSRQYALLTIVPAILIMIILYHNQNDLLDILSVPGSFVIFATLIVSLIHDPVWVEWVDGTYSQSRVGATPAGTCVDTANFILILLIPIFYQLYVNKAWKKYLIPAVIGVFEIFASGAKAAIIPLAFVFIILIIGTSKSKKVLRRNLIILGVAILVGAILAVKVPLLYRVFGERFIELFKGLNDTEYDLHTSTGQRMAVTAEFKKHFGEHPIFGHGLYAFKDMPYSQLEEYKVDGVVNYRHIHIHNNFMEILFGFGIVGFILYYWLPVYVLIKSFMSKNKQVIILVLSIMVSFLFIDLGLDMFYNYMTPYFAYLVAYCILKKGENESFS</sequence>
<dbReference type="Proteomes" id="UP000225889">
    <property type="component" value="Unassembled WGS sequence"/>
</dbReference>
<comment type="subcellular location">
    <subcellularLocation>
        <location evidence="1">Membrane</location>
        <topology evidence="1">Multi-pass membrane protein</topology>
    </subcellularLocation>
</comment>
<dbReference type="RefSeq" id="WP_099391127.1">
    <property type="nucleotide sequence ID" value="NZ_PDYF01000006.1"/>
</dbReference>
<feature type="transmembrane region" description="Helical" evidence="5">
    <location>
        <begin position="33"/>
        <end position="51"/>
    </location>
</feature>
<evidence type="ECO:0000313" key="7">
    <source>
        <dbReference type="EMBL" id="PHU36150.1"/>
    </source>
</evidence>
<evidence type="ECO:0000256" key="5">
    <source>
        <dbReference type="SAM" id="Phobius"/>
    </source>
</evidence>
<keyword evidence="3 5" id="KW-1133">Transmembrane helix</keyword>
<evidence type="ECO:0000256" key="3">
    <source>
        <dbReference type="ARBA" id="ARBA00022989"/>
    </source>
</evidence>
<feature type="transmembrane region" description="Helical" evidence="5">
    <location>
        <begin position="96"/>
        <end position="114"/>
    </location>
</feature>
<feature type="transmembrane region" description="Helical" evidence="5">
    <location>
        <begin position="373"/>
        <end position="392"/>
    </location>
</feature>
<organism evidence="7 8">
    <name type="scientific">Pseudobutyrivibrio ruminis</name>
    <dbReference type="NCBI Taxonomy" id="46206"/>
    <lineage>
        <taxon>Bacteria</taxon>
        <taxon>Bacillati</taxon>
        <taxon>Bacillota</taxon>
        <taxon>Clostridia</taxon>
        <taxon>Lachnospirales</taxon>
        <taxon>Lachnospiraceae</taxon>
        <taxon>Pseudobutyrivibrio</taxon>
    </lineage>
</organism>
<dbReference type="InterPro" id="IPR007016">
    <property type="entry name" value="O-antigen_ligase-rel_domated"/>
</dbReference>
<protein>
    <recommendedName>
        <fullName evidence="6">O-antigen ligase-related domain-containing protein</fullName>
    </recommendedName>
</protein>
<accession>A0A2G3DZ45</accession>
<gene>
    <name evidence="7" type="ORF">CSX01_01170</name>
</gene>
<feature type="transmembrane region" description="Helical" evidence="5">
    <location>
        <begin position="239"/>
        <end position="260"/>
    </location>
</feature>
<feature type="transmembrane region" description="Helical" evidence="5">
    <location>
        <begin position="121"/>
        <end position="141"/>
    </location>
</feature>
<feature type="transmembrane region" description="Helical" evidence="5">
    <location>
        <begin position="194"/>
        <end position="227"/>
    </location>
</feature>
<comment type="caution">
    <text evidence="7">The sequence shown here is derived from an EMBL/GenBank/DDBJ whole genome shotgun (WGS) entry which is preliminary data.</text>
</comment>
<keyword evidence="4 5" id="KW-0472">Membrane</keyword>
<reference evidence="7 8" key="2">
    <citation type="submission" date="2017-10" db="EMBL/GenBank/DDBJ databases">
        <authorList>
            <person name="Banno H."/>
            <person name="Chua N.-H."/>
        </authorList>
    </citation>
    <scope>NUCLEOTIDE SEQUENCE [LARGE SCALE GENOMIC DNA]</scope>
    <source>
        <strain evidence="7 8">JK626</strain>
    </source>
</reference>
<keyword evidence="2 5" id="KW-0812">Transmembrane</keyword>
<name>A0A2G3DZ45_9FIRM</name>
<feature type="transmembrane region" description="Helical" evidence="5">
    <location>
        <begin position="63"/>
        <end position="84"/>
    </location>
</feature>
<dbReference type="EMBL" id="PDYF01000006">
    <property type="protein sequence ID" value="PHU36150.1"/>
    <property type="molecule type" value="Genomic_DNA"/>
</dbReference>
<evidence type="ECO:0000259" key="6">
    <source>
        <dbReference type="Pfam" id="PF04932"/>
    </source>
</evidence>
<evidence type="ECO:0000256" key="4">
    <source>
        <dbReference type="ARBA" id="ARBA00023136"/>
    </source>
</evidence>
<evidence type="ECO:0000256" key="2">
    <source>
        <dbReference type="ARBA" id="ARBA00022692"/>
    </source>
</evidence>
<reference evidence="7 8" key="1">
    <citation type="submission" date="2017-10" db="EMBL/GenBank/DDBJ databases">
        <title>Resolving the taxonomy of Roseburia spp., Eubacterium rectale and Agathobacter spp. through phylogenomic analysis.</title>
        <authorList>
            <person name="Sheridan P.O."/>
            <person name="Walker A.W."/>
            <person name="Duncan S.H."/>
            <person name="Scott K.P."/>
            <person name="Toole P.W.O."/>
            <person name="Luis P."/>
            <person name="Flint H.J."/>
        </authorList>
    </citation>
    <scope>NUCLEOTIDE SEQUENCE [LARGE SCALE GENOMIC DNA]</scope>
    <source>
        <strain evidence="7 8">JK626</strain>
    </source>
</reference>